<sequence>MTDEDSPADPLAWETTSRSVAYECPGFEIAHEDVRLPDGTETDFDYLVDDPAVVLLAFTPDGDVVLVEEWRQAVGRVNRGLPAGGVEDEDANLAAAAHRELTEETGYEADSVEKFAEFEPTNGVADAVHHYFLAEGCRPTGEQDLDFNESIRVTTQSYDDLLAAVRDGEIRDGRTALGVLNHELG</sequence>
<dbReference type="CDD" id="cd03424">
    <property type="entry name" value="NUDIX_ADPRase_Nudt5_UGPPase_Nudt14"/>
    <property type="match status" value="1"/>
</dbReference>
<dbReference type="OrthoDB" id="104705at2157"/>
<dbReference type="AlphaFoldDB" id="A0A0U5HWI3"/>
<dbReference type="PANTHER" id="PTHR11839:SF18">
    <property type="entry name" value="NUDIX HYDROLASE DOMAIN-CONTAINING PROTEIN"/>
    <property type="match status" value="1"/>
</dbReference>
<proteinExistence type="predicted"/>
<feature type="domain" description="Nudix hydrolase" evidence="3">
    <location>
        <begin position="48"/>
        <end position="178"/>
    </location>
</feature>
<dbReference type="EMBL" id="LN831302">
    <property type="protein sequence ID" value="CQH60707.1"/>
    <property type="molecule type" value="Genomic_DNA"/>
</dbReference>
<evidence type="ECO:0000259" key="3">
    <source>
        <dbReference type="PROSITE" id="PS51462"/>
    </source>
</evidence>
<dbReference type="PROSITE" id="PS51462">
    <property type="entry name" value="NUDIX"/>
    <property type="match status" value="1"/>
</dbReference>
<dbReference type="InterPro" id="IPR015797">
    <property type="entry name" value="NUDIX_hydrolase-like_dom_sf"/>
</dbReference>
<evidence type="ECO:0000256" key="2">
    <source>
        <dbReference type="ARBA" id="ARBA00022801"/>
    </source>
</evidence>
<dbReference type="STRING" id="1407499.HHUB_3278"/>
<evidence type="ECO:0000256" key="1">
    <source>
        <dbReference type="ARBA" id="ARBA00001946"/>
    </source>
</evidence>
<keyword evidence="2 4" id="KW-0378">Hydrolase</keyword>
<dbReference type="GeneID" id="26659891"/>
<dbReference type="GO" id="GO:0006753">
    <property type="term" value="P:nucleoside phosphate metabolic process"/>
    <property type="evidence" value="ECO:0007669"/>
    <property type="project" value="TreeGrafter"/>
</dbReference>
<dbReference type="Pfam" id="PF00293">
    <property type="entry name" value="NUDIX"/>
    <property type="match status" value="1"/>
</dbReference>
<dbReference type="GO" id="GO:0016787">
    <property type="term" value="F:hydrolase activity"/>
    <property type="evidence" value="ECO:0007669"/>
    <property type="project" value="UniProtKB-KW"/>
</dbReference>
<dbReference type="PANTHER" id="PTHR11839">
    <property type="entry name" value="UDP/ADP-SUGAR PYROPHOSPHATASE"/>
    <property type="match status" value="1"/>
</dbReference>
<name>A0A0U5HWI3_9EURY</name>
<dbReference type="Gene3D" id="3.90.79.10">
    <property type="entry name" value="Nucleoside Triphosphate Pyrophosphohydrolase"/>
    <property type="match status" value="1"/>
</dbReference>
<comment type="cofactor">
    <cofactor evidence="1">
        <name>Mg(2+)</name>
        <dbReference type="ChEBI" id="CHEBI:18420"/>
    </cofactor>
</comment>
<dbReference type="Proteomes" id="UP000066737">
    <property type="component" value="Chromosome I"/>
</dbReference>
<dbReference type="RefSeq" id="WP_059057634.1">
    <property type="nucleotide sequence ID" value="NZ_CEML01000001.1"/>
</dbReference>
<protein>
    <submittedName>
        <fullName evidence="4">NUDIX family hydrolase</fullName>
    </submittedName>
</protein>
<dbReference type="InterPro" id="IPR000086">
    <property type="entry name" value="NUDIX_hydrolase_dom"/>
</dbReference>
<dbReference type="SUPFAM" id="SSF55811">
    <property type="entry name" value="Nudix"/>
    <property type="match status" value="1"/>
</dbReference>
<organism evidence="4 5">
    <name type="scientific">Halobacterium hubeiense</name>
    <dbReference type="NCBI Taxonomy" id="1407499"/>
    <lineage>
        <taxon>Archaea</taxon>
        <taxon>Methanobacteriati</taxon>
        <taxon>Methanobacteriota</taxon>
        <taxon>Stenosarchaea group</taxon>
        <taxon>Halobacteria</taxon>
        <taxon>Halobacteriales</taxon>
        <taxon>Halobacteriaceae</taxon>
        <taxon>Halobacterium</taxon>
    </lineage>
</organism>
<gene>
    <name evidence="4" type="ORF">HHUB_3278</name>
</gene>
<keyword evidence="5" id="KW-1185">Reference proteome</keyword>
<evidence type="ECO:0000313" key="5">
    <source>
        <dbReference type="Proteomes" id="UP000066737"/>
    </source>
</evidence>
<evidence type="ECO:0000313" key="4">
    <source>
        <dbReference type="EMBL" id="CQH60707.1"/>
    </source>
</evidence>
<reference evidence="5" key="1">
    <citation type="journal article" date="2016" name="Environ. Microbiol.">
        <title>The complete genome of a viable archaeum isolated from 123-million-year-old rock salt.</title>
        <authorList>
            <person name="Jaakkola S.T."/>
            <person name="Pfeiffer F."/>
            <person name="Ravantti J.J."/>
            <person name="Guo Q."/>
            <person name="Liu Y."/>
            <person name="Chen X."/>
            <person name="Ma H."/>
            <person name="Yang C."/>
            <person name="Oksanen H.M."/>
            <person name="Bamford D.H."/>
        </authorList>
    </citation>
    <scope>NUCLEOTIDE SEQUENCE</scope>
    <source>
        <strain evidence="5">JI20-1</strain>
    </source>
</reference>
<dbReference type="KEGG" id="hhb:Hhub_3278"/>
<dbReference type="GO" id="GO:0019693">
    <property type="term" value="P:ribose phosphate metabolic process"/>
    <property type="evidence" value="ECO:0007669"/>
    <property type="project" value="TreeGrafter"/>
</dbReference>
<accession>A0A0U5HWI3</accession>